<evidence type="ECO:0000313" key="4">
    <source>
        <dbReference type="Proteomes" id="UP000464330"/>
    </source>
</evidence>
<dbReference type="AlphaFoldDB" id="A0A2L1TM35"/>
<accession>A0A6C0QVQ8</accession>
<dbReference type="Proteomes" id="UP000239833">
    <property type="component" value="Chromosome"/>
</dbReference>
<name>A0A2L1TM35_9BACL</name>
<protein>
    <submittedName>
        <fullName evidence="1">Uncharacterized protein</fullName>
    </submittedName>
</protein>
<accession>A0A8B6WYD8</accession>
<gene>
    <name evidence="1" type="ORF">ERICIII_03062</name>
    <name evidence="2" type="ORF">ERICV_03416</name>
</gene>
<evidence type="ECO:0000313" key="1">
    <source>
        <dbReference type="EMBL" id="AVF27189.1"/>
    </source>
</evidence>
<dbReference type="GeneID" id="78828556"/>
<reference evidence="3" key="1">
    <citation type="submission" date="2017-02" db="EMBL/GenBank/DDBJ databases">
        <title>Delineation of Paenibacillus larvae strains originating from foulbrood outbreaks.</title>
        <authorList>
            <person name="Beims H."/>
            <person name="Bunk B."/>
            <person name="Sproeer C."/>
            <person name="Mohr K.I."/>
            <person name="Pradella S."/>
            <person name="Guenther G."/>
            <person name="Rohde M."/>
            <person name="von der Ohe W."/>
            <person name="Steinert M."/>
        </authorList>
    </citation>
    <scope>NUCLEOTIDE SEQUENCE [LARGE SCALE GENOMIC DNA]</scope>
    <source>
        <strain evidence="3">Eric_III</strain>
    </source>
</reference>
<dbReference type="EMBL" id="CP019655">
    <property type="protein sequence ID" value="AVF27189.1"/>
    <property type="molecule type" value="Genomic_DNA"/>
</dbReference>
<proteinExistence type="predicted"/>
<evidence type="ECO:0000313" key="3">
    <source>
        <dbReference type="Proteomes" id="UP000239833"/>
    </source>
</evidence>
<dbReference type="RefSeq" id="WP_268571033.1">
    <property type="nucleotide sequence ID" value="NZ_CP019655.1"/>
</dbReference>
<sequence>MNQYDLDVFGKGHEYMTGGWIGDGIFKEQMNQTSRPNKRP</sequence>
<dbReference type="Proteomes" id="UP000464330">
    <property type="component" value="Chromosome"/>
</dbReference>
<organism evidence="1 3">
    <name type="scientific">Paenibacillus larvae subsp. larvae</name>
    <dbReference type="NCBI Taxonomy" id="147375"/>
    <lineage>
        <taxon>Bacteria</taxon>
        <taxon>Bacillati</taxon>
        <taxon>Bacillota</taxon>
        <taxon>Bacilli</taxon>
        <taxon>Bacillales</taxon>
        <taxon>Paenibacillaceae</taxon>
        <taxon>Paenibacillus</taxon>
    </lineage>
</organism>
<evidence type="ECO:0000313" key="2">
    <source>
        <dbReference type="EMBL" id="QHZ52527.1"/>
    </source>
</evidence>
<dbReference type="EMBL" id="CP019717">
    <property type="protein sequence ID" value="QHZ52527.1"/>
    <property type="molecule type" value="Genomic_DNA"/>
</dbReference>
<reference evidence="1 4" key="2">
    <citation type="journal article" date="2020" name="Int. J. Med. Microbiol.">
        <title>Discovery of Paenibacillus larvae ERIC V: Phenotypic and genomic comparison to genotypes ERIC I-IV reveal different inventories of virulence factors which correlate with epidemiological prevalences of American Foulbrood.</title>
        <authorList>
            <person name="Beims H."/>
            <person name="Bunk B."/>
            <person name="Erler S."/>
            <person name="Mohr K.I."/>
            <person name="Sproer C."/>
            <person name="Pradella S."/>
            <person name="Gunther G."/>
            <person name="Rohde M."/>
            <person name="von der Ohe W."/>
            <person name="Steinert M."/>
        </authorList>
    </citation>
    <scope>NUCLEOTIDE SEQUENCE</scope>
    <source>
        <strain evidence="1">Eric_III</strain>
        <strain evidence="2">Eric_V</strain>
    </source>
</reference>
<accession>A0A2L1TM35</accession>